<name>A0A811N7T4_9POAL</name>
<evidence type="ECO:0000256" key="1">
    <source>
        <dbReference type="SAM" id="MobiDB-lite"/>
    </source>
</evidence>
<evidence type="ECO:0008006" key="4">
    <source>
        <dbReference type="Google" id="ProtNLM"/>
    </source>
</evidence>
<feature type="region of interest" description="Disordered" evidence="1">
    <location>
        <begin position="1"/>
        <end position="75"/>
    </location>
</feature>
<comment type="caution">
    <text evidence="2">The sequence shown here is derived from an EMBL/GenBank/DDBJ whole genome shotgun (WGS) entry which is preliminary data.</text>
</comment>
<protein>
    <recommendedName>
        <fullName evidence="4">F-box domain-containing protein</fullName>
    </recommendedName>
</protein>
<dbReference type="EMBL" id="CAJGYO010000003">
    <property type="protein sequence ID" value="CAD6220354.1"/>
    <property type="molecule type" value="Genomic_DNA"/>
</dbReference>
<proteinExistence type="predicted"/>
<dbReference type="AlphaFoldDB" id="A0A811N7T4"/>
<keyword evidence="3" id="KW-1185">Reference proteome</keyword>
<accession>A0A811N7T4</accession>
<sequence length="93" mass="9751">METLAVARRAKRRKPETPKSSEQEGEANISPLPAMSAPDSNPPRAGGDESYIQDPPPGAGGEEEDGVDRISSLPDAILGDVISLLPTKDAART</sequence>
<reference evidence="2" key="1">
    <citation type="submission" date="2020-10" db="EMBL/GenBank/DDBJ databases">
        <authorList>
            <person name="Han B."/>
            <person name="Lu T."/>
            <person name="Zhao Q."/>
            <person name="Huang X."/>
            <person name="Zhao Y."/>
        </authorList>
    </citation>
    <scope>NUCLEOTIDE SEQUENCE</scope>
</reference>
<evidence type="ECO:0000313" key="3">
    <source>
        <dbReference type="Proteomes" id="UP000604825"/>
    </source>
</evidence>
<evidence type="ECO:0000313" key="2">
    <source>
        <dbReference type="EMBL" id="CAD6220354.1"/>
    </source>
</evidence>
<organism evidence="2 3">
    <name type="scientific">Miscanthus lutarioriparius</name>
    <dbReference type="NCBI Taxonomy" id="422564"/>
    <lineage>
        <taxon>Eukaryota</taxon>
        <taxon>Viridiplantae</taxon>
        <taxon>Streptophyta</taxon>
        <taxon>Embryophyta</taxon>
        <taxon>Tracheophyta</taxon>
        <taxon>Spermatophyta</taxon>
        <taxon>Magnoliopsida</taxon>
        <taxon>Liliopsida</taxon>
        <taxon>Poales</taxon>
        <taxon>Poaceae</taxon>
        <taxon>PACMAD clade</taxon>
        <taxon>Panicoideae</taxon>
        <taxon>Andropogonodae</taxon>
        <taxon>Andropogoneae</taxon>
        <taxon>Saccharinae</taxon>
        <taxon>Miscanthus</taxon>
    </lineage>
</organism>
<dbReference type="Proteomes" id="UP000604825">
    <property type="component" value="Unassembled WGS sequence"/>
</dbReference>
<gene>
    <name evidence="2" type="ORF">NCGR_LOCUS13860</name>
</gene>